<dbReference type="SMART" id="SM00184">
    <property type="entry name" value="RING"/>
    <property type="match status" value="1"/>
</dbReference>
<dbReference type="InterPro" id="IPR001841">
    <property type="entry name" value="Znf_RING"/>
</dbReference>
<evidence type="ECO:0000256" key="14">
    <source>
        <dbReference type="SAM" id="Phobius"/>
    </source>
</evidence>
<feature type="transmembrane region" description="Helical" evidence="14">
    <location>
        <begin position="35"/>
        <end position="57"/>
    </location>
</feature>
<keyword evidence="3" id="KW-0808">Transferase</keyword>
<sequence length="290" mass="29999">MLTSQDAASSSTAAAAAAAAPISPPPAGAGSYNPSLLIIAAILIFVIAASASIHLLLRLLSRPSRSPTFILNPNSTSTSTSTSTSSSSSPSDHDPTALIASLPLSTEAAARFSGDCAVCLSRLRPHNRLRILPACSHAFHPACIDAWLRSSPSCPLCRSQITTTGLVIRTPDTTHPVPPPIPRTFSIGSEEEDIESVVARVTTGLEDAAKEENHEAPAPPGEAVAMEAGGGRGGWLKDYVDRLASSASSSFSSMRRGSLRSGGGGRESWDLEDGGGHTASLYRWLSGLSS</sequence>
<keyword evidence="4 14" id="KW-0812">Transmembrane</keyword>
<evidence type="ECO:0000256" key="6">
    <source>
        <dbReference type="ARBA" id="ARBA00022771"/>
    </source>
</evidence>
<protein>
    <recommendedName>
        <fullName evidence="15">RING-type domain-containing protein</fullName>
    </recommendedName>
</protein>
<dbReference type="GO" id="GO:0016020">
    <property type="term" value="C:membrane"/>
    <property type="evidence" value="ECO:0007669"/>
    <property type="project" value="UniProtKB-SubCell"/>
</dbReference>
<comment type="pathway">
    <text evidence="2">Protein modification; protein ubiquitination.</text>
</comment>
<keyword evidence="6 12" id="KW-0863">Zinc-finger</keyword>
<evidence type="ECO:0000259" key="15">
    <source>
        <dbReference type="PROSITE" id="PS50089"/>
    </source>
</evidence>
<proteinExistence type="inferred from homology"/>
<dbReference type="Gene3D" id="3.30.40.10">
    <property type="entry name" value="Zinc/RING finger domain, C3HC4 (zinc finger)"/>
    <property type="match status" value="1"/>
</dbReference>
<keyword evidence="10 14" id="KW-0472">Membrane</keyword>
<keyword evidence="9 14" id="KW-1133">Transmembrane helix</keyword>
<evidence type="ECO:0000256" key="12">
    <source>
        <dbReference type="PROSITE-ProRule" id="PRU00175"/>
    </source>
</evidence>
<evidence type="ECO:0000256" key="7">
    <source>
        <dbReference type="ARBA" id="ARBA00022786"/>
    </source>
</evidence>
<name>A0A9D5H9R1_9LILI</name>
<dbReference type="EMBL" id="JAGGNH010000007">
    <property type="protein sequence ID" value="KAJ0968223.1"/>
    <property type="molecule type" value="Genomic_DNA"/>
</dbReference>
<dbReference type="Proteomes" id="UP001085076">
    <property type="component" value="Miscellaneous, Linkage group lg07"/>
</dbReference>
<evidence type="ECO:0000313" key="16">
    <source>
        <dbReference type="EMBL" id="KAJ0968223.1"/>
    </source>
</evidence>
<keyword evidence="7" id="KW-0833">Ubl conjugation pathway</keyword>
<dbReference type="InterPro" id="IPR013083">
    <property type="entry name" value="Znf_RING/FYVE/PHD"/>
</dbReference>
<reference evidence="16" key="1">
    <citation type="submission" date="2021-03" db="EMBL/GenBank/DDBJ databases">
        <authorList>
            <person name="Li Z."/>
            <person name="Yang C."/>
        </authorList>
    </citation>
    <scope>NUCLEOTIDE SEQUENCE</scope>
    <source>
        <strain evidence="16">Dzin_1.0</strain>
        <tissue evidence="16">Leaf</tissue>
    </source>
</reference>
<dbReference type="SUPFAM" id="SSF57850">
    <property type="entry name" value="RING/U-box"/>
    <property type="match status" value="1"/>
</dbReference>
<evidence type="ECO:0000256" key="11">
    <source>
        <dbReference type="ARBA" id="ARBA00024209"/>
    </source>
</evidence>
<evidence type="ECO:0000256" key="9">
    <source>
        <dbReference type="ARBA" id="ARBA00022989"/>
    </source>
</evidence>
<dbReference type="PANTHER" id="PTHR45768">
    <property type="entry name" value="E3 UBIQUITIN-PROTEIN LIGASE RNF13-LIKE"/>
    <property type="match status" value="1"/>
</dbReference>
<feature type="compositionally biased region" description="Low complexity" evidence="13">
    <location>
        <begin position="75"/>
        <end position="89"/>
    </location>
</feature>
<evidence type="ECO:0000256" key="8">
    <source>
        <dbReference type="ARBA" id="ARBA00022833"/>
    </source>
</evidence>
<dbReference type="GO" id="GO:0016740">
    <property type="term" value="F:transferase activity"/>
    <property type="evidence" value="ECO:0007669"/>
    <property type="project" value="UniProtKB-KW"/>
</dbReference>
<evidence type="ECO:0000256" key="10">
    <source>
        <dbReference type="ARBA" id="ARBA00023136"/>
    </source>
</evidence>
<evidence type="ECO:0000256" key="2">
    <source>
        <dbReference type="ARBA" id="ARBA00004906"/>
    </source>
</evidence>
<feature type="region of interest" description="Disordered" evidence="13">
    <location>
        <begin position="247"/>
        <end position="277"/>
    </location>
</feature>
<gene>
    <name evidence="16" type="ORF">J5N97_025140</name>
</gene>
<dbReference type="GO" id="GO:0016567">
    <property type="term" value="P:protein ubiquitination"/>
    <property type="evidence" value="ECO:0007669"/>
    <property type="project" value="TreeGrafter"/>
</dbReference>
<dbReference type="PROSITE" id="PS50089">
    <property type="entry name" value="ZF_RING_2"/>
    <property type="match status" value="1"/>
</dbReference>
<keyword evidence="17" id="KW-1185">Reference proteome</keyword>
<dbReference type="PANTHER" id="PTHR45768:SF16">
    <property type="entry name" value="E3 UBIQUITIN-PROTEIN LIGASE ATL4"/>
    <property type="match status" value="1"/>
</dbReference>
<dbReference type="Pfam" id="PF13639">
    <property type="entry name" value="zf-RING_2"/>
    <property type="match status" value="1"/>
</dbReference>
<evidence type="ECO:0000256" key="5">
    <source>
        <dbReference type="ARBA" id="ARBA00022723"/>
    </source>
</evidence>
<evidence type="ECO:0000256" key="1">
    <source>
        <dbReference type="ARBA" id="ARBA00004167"/>
    </source>
</evidence>
<feature type="compositionally biased region" description="Low complexity" evidence="13">
    <location>
        <begin position="247"/>
        <end position="256"/>
    </location>
</feature>
<comment type="caution">
    <text evidence="16">The sequence shown here is derived from an EMBL/GenBank/DDBJ whole genome shotgun (WGS) entry which is preliminary data.</text>
</comment>
<evidence type="ECO:0000256" key="13">
    <source>
        <dbReference type="SAM" id="MobiDB-lite"/>
    </source>
</evidence>
<evidence type="ECO:0000313" key="17">
    <source>
        <dbReference type="Proteomes" id="UP001085076"/>
    </source>
</evidence>
<accession>A0A9D5H9R1</accession>
<dbReference type="OrthoDB" id="8062037at2759"/>
<dbReference type="GO" id="GO:0008270">
    <property type="term" value="F:zinc ion binding"/>
    <property type="evidence" value="ECO:0007669"/>
    <property type="project" value="UniProtKB-KW"/>
</dbReference>
<comment type="similarity">
    <text evidence="11">Belongs to the RING-type zinc finger family. ATL subfamily.</text>
</comment>
<feature type="domain" description="RING-type" evidence="15">
    <location>
        <begin position="116"/>
        <end position="158"/>
    </location>
</feature>
<organism evidence="16 17">
    <name type="scientific">Dioscorea zingiberensis</name>
    <dbReference type="NCBI Taxonomy" id="325984"/>
    <lineage>
        <taxon>Eukaryota</taxon>
        <taxon>Viridiplantae</taxon>
        <taxon>Streptophyta</taxon>
        <taxon>Embryophyta</taxon>
        <taxon>Tracheophyta</taxon>
        <taxon>Spermatophyta</taxon>
        <taxon>Magnoliopsida</taxon>
        <taxon>Liliopsida</taxon>
        <taxon>Dioscoreales</taxon>
        <taxon>Dioscoreaceae</taxon>
        <taxon>Dioscorea</taxon>
    </lineage>
</organism>
<evidence type="ECO:0000256" key="4">
    <source>
        <dbReference type="ARBA" id="ARBA00022692"/>
    </source>
</evidence>
<comment type="subcellular location">
    <subcellularLocation>
        <location evidence="1">Membrane</location>
        <topology evidence="1">Single-pass membrane protein</topology>
    </subcellularLocation>
</comment>
<reference evidence="16" key="2">
    <citation type="journal article" date="2022" name="Hortic Res">
        <title>The genome of Dioscorea zingiberensis sheds light on the biosynthesis, origin and evolution of the medicinally important diosgenin saponins.</title>
        <authorList>
            <person name="Li Y."/>
            <person name="Tan C."/>
            <person name="Li Z."/>
            <person name="Guo J."/>
            <person name="Li S."/>
            <person name="Chen X."/>
            <person name="Wang C."/>
            <person name="Dai X."/>
            <person name="Yang H."/>
            <person name="Song W."/>
            <person name="Hou L."/>
            <person name="Xu J."/>
            <person name="Tong Z."/>
            <person name="Xu A."/>
            <person name="Yuan X."/>
            <person name="Wang W."/>
            <person name="Yang Q."/>
            <person name="Chen L."/>
            <person name="Sun Z."/>
            <person name="Wang K."/>
            <person name="Pan B."/>
            <person name="Chen J."/>
            <person name="Bao Y."/>
            <person name="Liu F."/>
            <person name="Qi X."/>
            <person name="Gang D.R."/>
            <person name="Wen J."/>
            <person name="Li J."/>
        </authorList>
    </citation>
    <scope>NUCLEOTIDE SEQUENCE</scope>
    <source>
        <strain evidence="16">Dzin_1.0</strain>
    </source>
</reference>
<keyword evidence="8" id="KW-0862">Zinc</keyword>
<dbReference type="AlphaFoldDB" id="A0A9D5H9R1"/>
<feature type="region of interest" description="Disordered" evidence="13">
    <location>
        <begin position="70"/>
        <end position="96"/>
    </location>
</feature>
<evidence type="ECO:0000256" key="3">
    <source>
        <dbReference type="ARBA" id="ARBA00022679"/>
    </source>
</evidence>
<keyword evidence="5" id="KW-0479">Metal-binding</keyword>